<evidence type="ECO:0000256" key="1">
    <source>
        <dbReference type="SAM" id="Phobius"/>
    </source>
</evidence>
<feature type="transmembrane region" description="Helical" evidence="1">
    <location>
        <begin position="145"/>
        <end position="164"/>
    </location>
</feature>
<feature type="transmembrane region" description="Helical" evidence="1">
    <location>
        <begin position="94"/>
        <end position="114"/>
    </location>
</feature>
<dbReference type="RefSeq" id="WP_111590835.1">
    <property type="nucleotide sequence ID" value="NZ_QLMA01000001.1"/>
</dbReference>
<reference evidence="2 3" key="1">
    <citation type="submission" date="2018-06" db="EMBL/GenBank/DDBJ databases">
        <title>Genomic Encyclopedia of Archaeal and Bacterial Type Strains, Phase II (KMG-II): from individual species to whole genera.</title>
        <authorList>
            <person name="Goeker M."/>
        </authorList>
    </citation>
    <scope>NUCLEOTIDE SEQUENCE [LARGE SCALE GENOMIC DNA]</scope>
    <source>
        <strain evidence="2 3">DSM 29821</strain>
    </source>
</reference>
<keyword evidence="1" id="KW-0812">Transmembrane</keyword>
<dbReference type="OrthoDB" id="645134at2"/>
<sequence length="292" mass="33790">MIKFFRGTWLFIKSIYYRAENAAIADVVNRTHDLYEQAKIKLLFDYIFFYCLSLLPVGLMALITVNEVNLTLIPFMMGMLFICLWLLRKGLSARIVGTLTSMTTLFMPLLSSFFNNQDVSPKYATIWMMSVLLCYITVNLTTSLIWSLVIILYLGAVAYIKLHGIEVYVASGFSRPFQFVSNPIVMSVYLLFMIRSMGMYYKNVMAMERRRTLQQQKQQLSLINQHLTKHFLLVKGFSRSGKNAFNNGELELLEACFTEIEKECAIAIDYLNESKDEEKTKEEPRKPINTLK</sequence>
<dbReference type="AlphaFoldDB" id="A0A327WFS3"/>
<keyword evidence="3" id="KW-1185">Reference proteome</keyword>
<dbReference type="Proteomes" id="UP000249819">
    <property type="component" value="Unassembled WGS sequence"/>
</dbReference>
<feature type="transmembrane region" description="Helical" evidence="1">
    <location>
        <begin position="69"/>
        <end position="87"/>
    </location>
</feature>
<feature type="transmembrane region" description="Helical" evidence="1">
    <location>
        <begin position="184"/>
        <end position="201"/>
    </location>
</feature>
<dbReference type="EMBL" id="QLMA01000001">
    <property type="protein sequence ID" value="RAJ88190.1"/>
    <property type="molecule type" value="Genomic_DNA"/>
</dbReference>
<evidence type="ECO:0000313" key="3">
    <source>
        <dbReference type="Proteomes" id="UP000249819"/>
    </source>
</evidence>
<accession>A0A327WFS3</accession>
<evidence type="ECO:0000313" key="2">
    <source>
        <dbReference type="EMBL" id="RAJ88190.1"/>
    </source>
</evidence>
<proteinExistence type="predicted"/>
<keyword evidence="1" id="KW-0472">Membrane</keyword>
<comment type="caution">
    <text evidence="2">The sequence shown here is derived from an EMBL/GenBank/DDBJ whole genome shotgun (WGS) entry which is preliminary data.</text>
</comment>
<gene>
    <name evidence="2" type="ORF">CLV59_101957</name>
</gene>
<feature type="transmembrane region" description="Helical" evidence="1">
    <location>
        <begin position="120"/>
        <end position="138"/>
    </location>
</feature>
<keyword evidence="1" id="KW-1133">Transmembrane helix</keyword>
<protein>
    <submittedName>
        <fullName evidence="2">Uncharacterized protein</fullName>
    </submittedName>
</protein>
<name>A0A327WFS3_9BACT</name>
<feature type="transmembrane region" description="Helical" evidence="1">
    <location>
        <begin position="43"/>
        <end position="63"/>
    </location>
</feature>
<organism evidence="2 3">
    <name type="scientific">Chitinophaga dinghuensis</name>
    <dbReference type="NCBI Taxonomy" id="1539050"/>
    <lineage>
        <taxon>Bacteria</taxon>
        <taxon>Pseudomonadati</taxon>
        <taxon>Bacteroidota</taxon>
        <taxon>Chitinophagia</taxon>
        <taxon>Chitinophagales</taxon>
        <taxon>Chitinophagaceae</taxon>
        <taxon>Chitinophaga</taxon>
    </lineage>
</organism>